<accession>A0AAP0MQ56</accession>
<dbReference type="PANTHER" id="PTHR45676:SF41">
    <property type="entry name" value="RING-H2 FINGER PROTEIN ATL66"/>
    <property type="match status" value="1"/>
</dbReference>
<dbReference type="PROSITE" id="PS50089">
    <property type="entry name" value="ZF_RING_2"/>
    <property type="match status" value="1"/>
</dbReference>
<name>A0AAP0MQ56_9ROSI</name>
<feature type="domain" description="RING-type" evidence="2">
    <location>
        <begin position="108"/>
        <end position="150"/>
    </location>
</feature>
<reference evidence="3 4" key="1">
    <citation type="submission" date="2024-05" db="EMBL/GenBank/DDBJ databases">
        <title>Haplotype-resolved chromosome-level genome assembly of Huyou (Citrus changshanensis).</title>
        <authorList>
            <person name="Miao C."/>
            <person name="Chen W."/>
            <person name="Wu Y."/>
            <person name="Wang L."/>
            <person name="Zhao S."/>
            <person name="Grierson D."/>
            <person name="Xu C."/>
            <person name="Chen K."/>
        </authorList>
    </citation>
    <scope>NUCLEOTIDE SEQUENCE [LARGE SCALE GENOMIC DNA]</scope>
    <source>
        <strain evidence="3">01-14</strain>
        <tissue evidence="3">Leaf</tissue>
    </source>
</reference>
<protein>
    <recommendedName>
        <fullName evidence="2">RING-type domain-containing protein</fullName>
    </recommendedName>
</protein>
<evidence type="ECO:0000313" key="3">
    <source>
        <dbReference type="EMBL" id="KAK9221205.1"/>
    </source>
</evidence>
<organism evidence="3 4">
    <name type="scientific">Citrus x changshan-huyou</name>
    <dbReference type="NCBI Taxonomy" id="2935761"/>
    <lineage>
        <taxon>Eukaryota</taxon>
        <taxon>Viridiplantae</taxon>
        <taxon>Streptophyta</taxon>
        <taxon>Embryophyta</taxon>
        <taxon>Tracheophyta</taxon>
        <taxon>Spermatophyta</taxon>
        <taxon>Magnoliopsida</taxon>
        <taxon>eudicotyledons</taxon>
        <taxon>Gunneridae</taxon>
        <taxon>Pentapetalae</taxon>
        <taxon>rosids</taxon>
        <taxon>malvids</taxon>
        <taxon>Sapindales</taxon>
        <taxon>Rutaceae</taxon>
        <taxon>Aurantioideae</taxon>
        <taxon>Citrus</taxon>
    </lineage>
</organism>
<dbReference type="AlphaFoldDB" id="A0AAP0MQ56"/>
<evidence type="ECO:0000259" key="2">
    <source>
        <dbReference type="PROSITE" id="PS50089"/>
    </source>
</evidence>
<dbReference type="SMART" id="SM00184">
    <property type="entry name" value="RING"/>
    <property type="match status" value="1"/>
</dbReference>
<dbReference type="PANTHER" id="PTHR45676">
    <property type="entry name" value="RING-H2 FINGER PROTEIN ATL51-RELATED"/>
    <property type="match status" value="1"/>
</dbReference>
<dbReference type="Gene3D" id="3.30.40.10">
    <property type="entry name" value="Zinc/RING finger domain, C3HC4 (zinc finger)"/>
    <property type="match status" value="1"/>
</dbReference>
<sequence>MNELEIAILKAELLDGLGNCTHSHYSTFEFDDVSYYQYEFERLETMTRKLATSRALANQKDVETVLMEVELQVSIHLAKLLEPTIDPALAGTITSRVDDDEDGNVVICGVCQEEMEKGDEARAIEECMHVFHDSCILEWLKIKSTCPLCRAACKPKKLQFQEIKI</sequence>
<keyword evidence="1" id="KW-0862">Zinc</keyword>
<evidence type="ECO:0000313" key="4">
    <source>
        <dbReference type="Proteomes" id="UP001428341"/>
    </source>
</evidence>
<dbReference type="SUPFAM" id="SSF57850">
    <property type="entry name" value="RING/U-box"/>
    <property type="match status" value="1"/>
</dbReference>
<keyword evidence="1" id="KW-0479">Metal-binding</keyword>
<keyword evidence="4" id="KW-1185">Reference proteome</keyword>
<dbReference type="GO" id="GO:0016567">
    <property type="term" value="P:protein ubiquitination"/>
    <property type="evidence" value="ECO:0007669"/>
    <property type="project" value="TreeGrafter"/>
</dbReference>
<dbReference type="GO" id="GO:0008270">
    <property type="term" value="F:zinc ion binding"/>
    <property type="evidence" value="ECO:0007669"/>
    <property type="project" value="UniProtKB-KW"/>
</dbReference>
<proteinExistence type="predicted"/>
<dbReference type="InterPro" id="IPR013083">
    <property type="entry name" value="Znf_RING/FYVE/PHD"/>
</dbReference>
<evidence type="ECO:0000256" key="1">
    <source>
        <dbReference type="PROSITE-ProRule" id="PRU00175"/>
    </source>
</evidence>
<comment type="caution">
    <text evidence="3">The sequence shown here is derived from an EMBL/GenBank/DDBJ whole genome shotgun (WGS) entry which is preliminary data.</text>
</comment>
<keyword evidence="1" id="KW-0863">Zinc-finger</keyword>
<gene>
    <name evidence="3" type="ORF">WN944_009631</name>
</gene>
<dbReference type="EMBL" id="JBCGBO010000002">
    <property type="protein sequence ID" value="KAK9221205.1"/>
    <property type="molecule type" value="Genomic_DNA"/>
</dbReference>
<dbReference type="InterPro" id="IPR001841">
    <property type="entry name" value="Znf_RING"/>
</dbReference>
<dbReference type="Proteomes" id="UP001428341">
    <property type="component" value="Unassembled WGS sequence"/>
</dbReference>
<dbReference type="Pfam" id="PF13639">
    <property type="entry name" value="zf-RING_2"/>
    <property type="match status" value="1"/>
</dbReference>